<dbReference type="SUPFAM" id="SSF52266">
    <property type="entry name" value="SGNH hydrolase"/>
    <property type="match status" value="1"/>
</dbReference>
<dbReference type="GO" id="GO:0016788">
    <property type="term" value="F:hydrolase activity, acting on ester bonds"/>
    <property type="evidence" value="ECO:0007669"/>
    <property type="project" value="UniProtKB-ARBA"/>
</dbReference>
<gene>
    <name evidence="3" type="ORF">BSZ32_12300</name>
</gene>
<dbReference type="Proteomes" id="UP000239907">
    <property type="component" value="Unassembled WGS sequence"/>
</dbReference>
<comment type="caution">
    <text evidence="3">The sequence shown here is derived from an EMBL/GenBank/DDBJ whole genome shotgun (WGS) entry which is preliminary data.</text>
</comment>
<evidence type="ECO:0000313" key="4">
    <source>
        <dbReference type="Proteomes" id="UP000239907"/>
    </source>
</evidence>
<dbReference type="InterPro" id="IPR036514">
    <property type="entry name" value="SGNH_hydro_sf"/>
</dbReference>
<dbReference type="Gene3D" id="3.40.50.1110">
    <property type="entry name" value="SGNH hydrolase"/>
    <property type="match status" value="1"/>
</dbReference>
<dbReference type="EMBL" id="MQWA01000001">
    <property type="protein sequence ID" value="PQJ29196.1"/>
    <property type="molecule type" value="Genomic_DNA"/>
</dbReference>
<protein>
    <recommendedName>
        <fullName evidence="2">Sialate O-acetylesterase domain-containing protein</fullName>
    </recommendedName>
</protein>
<evidence type="ECO:0000256" key="1">
    <source>
        <dbReference type="ARBA" id="ARBA00022801"/>
    </source>
</evidence>
<dbReference type="Pfam" id="PF03629">
    <property type="entry name" value="SASA"/>
    <property type="match status" value="1"/>
</dbReference>
<dbReference type="InterPro" id="IPR005181">
    <property type="entry name" value="SASA"/>
</dbReference>
<organism evidence="3 4">
    <name type="scientific">Rubritalea profundi</name>
    <dbReference type="NCBI Taxonomy" id="1658618"/>
    <lineage>
        <taxon>Bacteria</taxon>
        <taxon>Pseudomonadati</taxon>
        <taxon>Verrucomicrobiota</taxon>
        <taxon>Verrucomicrobiia</taxon>
        <taxon>Verrucomicrobiales</taxon>
        <taxon>Rubritaleaceae</taxon>
        <taxon>Rubritalea</taxon>
    </lineage>
</organism>
<reference evidence="3 4" key="1">
    <citation type="submission" date="2016-12" db="EMBL/GenBank/DDBJ databases">
        <title>Study of bacterial adaptation to deep sea.</title>
        <authorList>
            <person name="Song J."/>
            <person name="Yoshizawa S."/>
            <person name="Kogure K."/>
        </authorList>
    </citation>
    <scope>NUCLEOTIDE SEQUENCE [LARGE SCALE GENOMIC DNA]</scope>
    <source>
        <strain evidence="3 4">SAORIC-165</strain>
    </source>
</reference>
<proteinExistence type="predicted"/>
<accession>A0A2S7U2I5</accession>
<evidence type="ECO:0000259" key="2">
    <source>
        <dbReference type="Pfam" id="PF03629"/>
    </source>
</evidence>
<keyword evidence="4" id="KW-1185">Reference proteome</keyword>
<feature type="domain" description="Sialate O-acetylesterase" evidence="2">
    <location>
        <begin position="6"/>
        <end position="109"/>
    </location>
</feature>
<sequence length="115" mass="12414">MCTPAAIPEYPDNLEHLAKDVRKEFKAPNLSMIVGELGNGGPVKKAGAMADLRKAQQQGASRIKNAVFVNTTAFARPNNLSPNTGHGHHWFGNAESYFLVGDALAKATIELIEKK</sequence>
<name>A0A2S7U2I5_9BACT</name>
<dbReference type="AlphaFoldDB" id="A0A2S7U2I5"/>
<evidence type="ECO:0000313" key="3">
    <source>
        <dbReference type="EMBL" id="PQJ29196.1"/>
    </source>
</evidence>
<keyword evidence="1" id="KW-0378">Hydrolase</keyword>